<dbReference type="InterPro" id="IPR036746">
    <property type="entry name" value="TT1725-like_sf"/>
</dbReference>
<evidence type="ECO:0000313" key="1">
    <source>
        <dbReference type="EMBL" id="MDI2098272.1"/>
    </source>
</evidence>
<dbReference type="InterPro" id="IPR007546">
    <property type="entry name" value="DUF503"/>
</dbReference>
<evidence type="ECO:0000313" key="2">
    <source>
        <dbReference type="Proteomes" id="UP001321506"/>
    </source>
</evidence>
<proteinExistence type="predicted"/>
<dbReference type="AlphaFoldDB" id="A0AAW6T3F0"/>
<sequence>MWVGWIEFDILLGDVHSLKEKRSYVRPLIADLRRKFQLSASEVDHLDLHRRVAVGVCAASSARQHLVELIDDVERYVANRPEIDLLASRRGYHHSED</sequence>
<gene>
    <name evidence="1" type="ORF">QF206_04740</name>
</gene>
<accession>A0AAW6T3F0</accession>
<dbReference type="EMBL" id="JASATX010000001">
    <property type="protein sequence ID" value="MDI2098272.1"/>
    <property type="molecule type" value="Genomic_DNA"/>
</dbReference>
<comment type="caution">
    <text evidence="1">The sequence shown here is derived from an EMBL/GenBank/DDBJ whole genome shotgun (WGS) entry which is preliminary data.</text>
</comment>
<dbReference type="PANTHER" id="PTHR36441:SF1">
    <property type="entry name" value="DUF503 DOMAIN-CONTAINING PROTEIN"/>
    <property type="match status" value="1"/>
</dbReference>
<protein>
    <submittedName>
        <fullName evidence="1">DUF503 domain-containing protein</fullName>
    </submittedName>
</protein>
<organism evidence="1 2">
    <name type="scientific">Ruicaihuangia caeni</name>
    <dbReference type="NCBI Taxonomy" id="3042517"/>
    <lineage>
        <taxon>Bacteria</taxon>
        <taxon>Bacillati</taxon>
        <taxon>Actinomycetota</taxon>
        <taxon>Actinomycetes</taxon>
        <taxon>Micrococcales</taxon>
        <taxon>Microbacteriaceae</taxon>
        <taxon>Ruicaihuangia</taxon>
    </lineage>
</organism>
<dbReference type="Proteomes" id="UP001321506">
    <property type="component" value="Unassembled WGS sequence"/>
</dbReference>
<dbReference type="SUPFAM" id="SSF103007">
    <property type="entry name" value="Hypothetical protein TT1725"/>
    <property type="match status" value="1"/>
</dbReference>
<dbReference type="Pfam" id="PF04456">
    <property type="entry name" value="DUF503"/>
    <property type="match status" value="1"/>
</dbReference>
<keyword evidence="2" id="KW-1185">Reference proteome</keyword>
<name>A0AAW6T3F0_9MICO</name>
<dbReference type="PANTHER" id="PTHR36441">
    <property type="entry name" value="HYPOTHETICAL CYTOSOLIC PROTEIN"/>
    <property type="match status" value="1"/>
</dbReference>
<dbReference type="RefSeq" id="WP_281488140.1">
    <property type="nucleotide sequence ID" value="NZ_CP159582.1"/>
</dbReference>
<reference evidence="1 2" key="1">
    <citation type="submission" date="2023-04" db="EMBL/GenBank/DDBJ databases">
        <title>Klugiella caeni sp. nov. isolated from the sludge of biochemical tank.</title>
        <authorList>
            <person name="Geng K."/>
        </authorList>
    </citation>
    <scope>NUCLEOTIDE SEQUENCE [LARGE SCALE GENOMIC DNA]</scope>
    <source>
        <strain evidence="1 2">YN-L-19</strain>
    </source>
</reference>
<dbReference type="Gene3D" id="3.30.70.1120">
    <property type="entry name" value="TT1725-like"/>
    <property type="match status" value="1"/>
</dbReference>